<dbReference type="InterPro" id="IPR001128">
    <property type="entry name" value="Cyt_P450"/>
</dbReference>
<dbReference type="CDD" id="cd11060">
    <property type="entry name" value="CYP57A1-like"/>
    <property type="match status" value="1"/>
</dbReference>
<dbReference type="EMBL" id="JAULSN010000006">
    <property type="protein sequence ID" value="KAK3369729.1"/>
    <property type="molecule type" value="Genomic_DNA"/>
</dbReference>
<keyword evidence="2 6" id="KW-0349">Heme</keyword>
<evidence type="ECO:0000313" key="9">
    <source>
        <dbReference type="EMBL" id="KAK3369729.1"/>
    </source>
</evidence>
<comment type="cofactor">
    <cofactor evidence="1 6">
        <name>heme</name>
        <dbReference type="ChEBI" id="CHEBI:30413"/>
    </cofactor>
</comment>
<reference evidence="9" key="1">
    <citation type="journal article" date="2023" name="Mol. Phylogenet. Evol.">
        <title>Genome-scale phylogeny and comparative genomics of the fungal order Sordariales.</title>
        <authorList>
            <person name="Hensen N."/>
            <person name="Bonometti L."/>
            <person name="Westerberg I."/>
            <person name="Brannstrom I.O."/>
            <person name="Guillou S."/>
            <person name="Cros-Aarteil S."/>
            <person name="Calhoun S."/>
            <person name="Haridas S."/>
            <person name="Kuo A."/>
            <person name="Mondo S."/>
            <person name="Pangilinan J."/>
            <person name="Riley R."/>
            <person name="LaButti K."/>
            <person name="Andreopoulos B."/>
            <person name="Lipzen A."/>
            <person name="Chen C."/>
            <person name="Yan M."/>
            <person name="Daum C."/>
            <person name="Ng V."/>
            <person name="Clum A."/>
            <person name="Steindorff A."/>
            <person name="Ohm R.A."/>
            <person name="Martin F."/>
            <person name="Silar P."/>
            <person name="Natvig D.O."/>
            <person name="Lalanne C."/>
            <person name="Gautier V."/>
            <person name="Ament-Velasquez S.L."/>
            <person name="Kruys A."/>
            <person name="Hutchinson M.I."/>
            <person name="Powell A.J."/>
            <person name="Barry K."/>
            <person name="Miller A.N."/>
            <person name="Grigoriev I.V."/>
            <person name="Debuchy R."/>
            <person name="Gladieux P."/>
            <person name="Hiltunen Thoren M."/>
            <person name="Johannesson H."/>
        </authorList>
    </citation>
    <scope>NUCLEOTIDE SEQUENCE</scope>
    <source>
        <strain evidence="9">CBS 958.72</strain>
    </source>
</reference>
<evidence type="ECO:0000256" key="5">
    <source>
        <dbReference type="ARBA" id="ARBA00023004"/>
    </source>
</evidence>
<comment type="similarity">
    <text evidence="7">Belongs to the cytochrome P450 family.</text>
</comment>
<proteinExistence type="inferred from homology"/>
<dbReference type="PANTHER" id="PTHR24305:SF235">
    <property type="entry name" value="CYTOCHROME P450 MONOOXYGENASE APDB-RELATED"/>
    <property type="match status" value="1"/>
</dbReference>
<dbReference type="Gene3D" id="1.10.630.10">
    <property type="entry name" value="Cytochrome P450"/>
    <property type="match status" value="1"/>
</dbReference>
<protein>
    <submittedName>
        <fullName evidence="9">Cytochrome P450</fullName>
    </submittedName>
</protein>
<feature type="binding site" description="axial binding residue" evidence="6">
    <location>
        <position position="474"/>
    </location>
    <ligand>
        <name>heme</name>
        <dbReference type="ChEBI" id="CHEBI:30413"/>
    </ligand>
    <ligandPart>
        <name>Fe</name>
        <dbReference type="ChEBI" id="CHEBI:18248"/>
    </ligandPart>
</feature>
<name>A0AAE0K453_9PEZI</name>
<dbReference type="GO" id="GO:0044550">
    <property type="term" value="P:secondary metabolite biosynthetic process"/>
    <property type="evidence" value="ECO:0007669"/>
    <property type="project" value="UniProtKB-ARBA"/>
</dbReference>
<evidence type="ECO:0000256" key="1">
    <source>
        <dbReference type="ARBA" id="ARBA00001971"/>
    </source>
</evidence>
<dbReference type="GO" id="GO:0004497">
    <property type="term" value="F:monooxygenase activity"/>
    <property type="evidence" value="ECO:0007669"/>
    <property type="project" value="UniProtKB-KW"/>
</dbReference>
<dbReference type="Proteomes" id="UP001287356">
    <property type="component" value="Unassembled WGS sequence"/>
</dbReference>
<dbReference type="PANTHER" id="PTHR24305">
    <property type="entry name" value="CYTOCHROME P450"/>
    <property type="match status" value="1"/>
</dbReference>
<dbReference type="SUPFAM" id="SSF48264">
    <property type="entry name" value="Cytochrome P450"/>
    <property type="match status" value="1"/>
</dbReference>
<dbReference type="GO" id="GO:0005506">
    <property type="term" value="F:iron ion binding"/>
    <property type="evidence" value="ECO:0007669"/>
    <property type="project" value="InterPro"/>
</dbReference>
<organism evidence="9 10">
    <name type="scientific">Lasiosphaeria ovina</name>
    <dbReference type="NCBI Taxonomy" id="92902"/>
    <lineage>
        <taxon>Eukaryota</taxon>
        <taxon>Fungi</taxon>
        <taxon>Dikarya</taxon>
        <taxon>Ascomycota</taxon>
        <taxon>Pezizomycotina</taxon>
        <taxon>Sordariomycetes</taxon>
        <taxon>Sordariomycetidae</taxon>
        <taxon>Sordariales</taxon>
        <taxon>Lasiosphaeriaceae</taxon>
        <taxon>Lasiosphaeria</taxon>
    </lineage>
</organism>
<evidence type="ECO:0000256" key="2">
    <source>
        <dbReference type="ARBA" id="ARBA00022617"/>
    </source>
</evidence>
<keyword evidence="8" id="KW-0472">Membrane</keyword>
<dbReference type="FunFam" id="1.10.630.10:FF:000050">
    <property type="entry name" value="Cytochrome P450 monooxygenase"/>
    <property type="match status" value="1"/>
</dbReference>
<dbReference type="PRINTS" id="PR00463">
    <property type="entry name" value="EP450I"/>
</dbReference>
<evidence type="ECO:0000256" key="7">
    <source>
        <dbReference type="RuleBase" id="RU000461"/>
    </source>
</evidence>
<dbReference type="InterPro" id="IPR050121">
    <property type="entry name" value="Cytochrome_P450_monoxygenase"/>
</dbReference>
<keyword evidence="8" id="KW-0812">Transmembrane</keyword>
<keyword evidence="8" id="KW-1133">Transmembrane helix</keyword>
<dbReference type="AlphaFoldDB" id="A0AAE0K453"/>
<dbReference type="GO" id="GO:0016705">
    <property type="term" value="F:oxidoreductase activity, acting on paired donors, with incorporation or reduction of molecular oxygen"/>
    <property type="evidence" value="ECO:0007669"/>
    <property type="project" value="InterPro"/>
</dbReference>
<dbReference type="InterPro" id="IPR036396">
    <property type="entry name" value="Cyt_P450_sf"/>
</dbReference>
<dbReference type="GO" id="GO:0020037">
    <property type="term" value="F:heme binding"/>
    <property type="evidence" value="ECO:0007669"/>
    <property type="project" value="InterPro"/>
</dbReference>
<reference evidence="9" key="2">
    <citation type="submission" date="2023-06" db="EMBL/GenBank/DDBJ databases">
        <authorList>
            <consortium name="Lawrence Berkeley National Laboratory"/>
            <person name="Haridas S."/>
            <person name="Hensen N."/>
            <person name="Bonometti L."/>
            <person name="Westerberg I."/>
            <person name="Brannstrom I.O."/>
            <person name="Guillou S."/>
            <person name="Cros-Aarteil S."/>
            <person name="Calhoun S."/>
            <person name="Kuo A."/>
            <person name="Mondo S."/>
            <person name="Pangilinan J."/>
            <person name="Riley R."/>
            <person name="Labutti K."/>
            <person name="Andreopoulos B."/>
            <person name="Lipzen A."/>
            <person name="Chen C."/>
            <person name="Yanf M."/>
            <person name="Daum C."/>
            <person name="Ng V."/>
            <person name="Clum A."/>
            <person name="Steindorff A."/>
            <person name="Ohm R."/>
            <person name="Martin F."/>
            <person name="Silar P."/>
            <person name="Natvig D."/>
            <person name="Lalanne C."/>
            <person name="Gautier V."/>
            <person name="Ament-Velasquez S.L."/>
            <person name="Kruys A."/>
            <person name="Hutchinson M.I."/>
            <person name="Powell A.J."/>
            <person name="Barry K."/>
            <person name="Miller A.N."/>
            <person name="Grigoriev I.V."/>
            <person name="Debuchy R."/>
            <person name="Gladieux P."/>
            <person name="Thoren M.H."/>
            <person name="Johannesson H."/>
        </authorList>
    </citation>
    <scope>NUCLEOTIDE SEQUENCE</scope>
    <source>
        <strain evidence="9">CBS 958.72</strain>
    </source>
</reference>
<keyword evidence="4 7" id="KW-0560">Oxidoreductase</keyword>
<dbReference type="PRINTS" id="PR00385">
    <property type="entry name" value="P450"/>
</dbReference>
<evidence type="ECO:0000313" key="10">
    <source>
        <dbReference type="Proteomes" id="UP001287356"/>
    </source>
</evidence>
<accession>A0AAE0K453</accession>
<dbReference type="Pfam" id="PF00067">
    <property type="entry name" value="p450"/>
    <property type="match status" value="1"/>
</dbReference>
<evidence type="ECO:0000256" key="3">
    <source>
        <dbReference type="ARBA" id="ARBA00022723"/>
    </source>
</evidence>
<keyword evidence="7" id="KW-0503">Monooxygenase</keyword>
<keyword evidence="10" id="KW-1185">Reference proteome</keyword>
<evidence type="ECO:0000256" key="4">
    <source>
        <dbReference type="ARBA" id="ARBA00023002"/>
    </source>
</evidence>
<feature type="transmembrane region" description="Helical" evidence="8">
    <location>
        <begin position="21"/>
        <end position="45"/>
    </location>
</feature>
<dbReference type="InterPro" id="IPR017972">
    <property type="entry name" value="Cyt_P450_CS"/>
</dbReference>
<evidence type="ECO:0000256" key="6">
    <source>
        <dbReference type="PIRSR" id="PIRSR602401-1"/>
    </source>
</evidence>
<dbReference type="PROSITE" id="PS00086">
    <property type="entry name" value="CYTOCHROME_P450"/>
    <property type="match status" value="1"/>
</dbReference>
<keyword evidence="5 6" id="KW-0408">Iron</keyword>
<gene>
    <name evidence="9" type="ORF">B0T24DRAFT_669097</name>
</gene>
<comment type="caution">
    <text evidence="9">The sequence shown here is derived from an EMBL/GenBank/DDBJ whole genome shotgun (WGS) entry which is preliminary data.</text>
</comment>
<sequence>MDQQHGEKAINTAAGASKRNLPWLAVVVAALAASWLLVSTVRSYWRLAHIPGPFLARLTNAPRFRWVLSNKAHEAHVALHRRYGPVVRFGPNMVSVGAPAEVGTVYRFAKPWLKSDFYTALMMKPNGKPIPGIFAAQDEDIHRRLKKPVSGAYAMTTLVSFEPYVDTTMRVLCDELRARFVTEENDPDNKPECDLGQWLQMFAFDVIGELTFSKRLGFLETGTDVNGVMASIWHMFQETALVTQMPWLDAVWTNNPVRRHLRGKGISPGAAFAMARVQERRALMQTTDKNDWDRDTRDFLSRFLEIEAKDPSLPPYALAAWASSNITAGSDTTGIYLRAMFHYLLTHPATLARLRAEVDAAAAAGDMPESLAPWRRARELPYLDACIKEAGRLHPPFGLPYERVVPPEGATVCGKFLPGGTVVGMSAFVVGRDRELFGDDADSWRPERWLEVGEEKRRRMEGGLIAFGAGHRSCMGKHIAYLEMYKVVPTLLLHFDFELVEPQNYRVENRWFVMQHGLIVRLKNRKPVAGR</sequence>
<keyword evidence="3 6" id="KW-0479">Metal-binding</keyword>
<evidence type="ECO:0000256" key="8">
    <source>
        <dbReference type="SAM" id="Phobius"/>
    </source>
</evidence>
<dbReference type="InterPro" id="IPR002401">
    <property type="entry name" value="Cyt_P450_E_grp-I"/>
</dbReference>